<evidence type="ECO:0000313" key="2">
    <source>
        <dbReference type="Proteomes" id="UP000054248"/>
    </source>
</evidence>
<feature type="non-terminal residue" evidence="1">
    <location>
        <position position="1"/>
    </location>
</feature>
<dbReference type="AlphaFoldDB" id="A0A0C3LGN3"/>
<evidence type="ECO:0000313" key="1">
    <source>
        <dbReference type="EMBL" id="KIO20627.1"/>
    </source>
</evidence>
<dbReference type="EMBL" id="KN823167">
    <property type="protein sequence ID" value="KIO20627.1"/>
    <property type="molecule type" value="Genomic_DNA"/>
</dbReference>
<accession>A0A0C3LGN3</accession>
<reference evidence="1 2" key="1">
    <citation type="submission" date="2014-04" db="EMBL/GenBank/DDBJ databases">
        <authorList>
            <consortium name="DOE Joint Genome Institute"/>
            <person name="Kuo A."/>
            <person name="Girlanda M."/>
            <person name="Perotto S."/>
            <person name="Kohler A."/>
            <person name="Nagy L.G."/>
            <person name="Floudas D."/>
            <person name="Copeland A."/>
            <person name="Barry K.W."/>
            <person name="Cichocki N."/>
            <person name="Veneault-Fourrey C."/>
            <person name="LaButti K."/>
            <person name="Lindquist E.A."/>
            <person name="Lipzen A."/>
            <person name="Lundell T."/>
            <person name="Morin E."/>
            <person name="Murat C."/>
            <person name="Sun H."/>
            <person name="Tunlid A."/>
            <person name="Henrissat B."/>
            <person name="Grigoriev I.V."/>
            <person name="Hibbett D.S."/>
            <person name="Martin F."/>
            <person name="Nordberg H.P."/>
            <person name="Cantor M.N."/>
            <person name="Hua S.X."/>
        </authorList>
    </citation>
    <scope>NUCLEOTIDE SEQUENCE [LARGE SCALE GENOMIC DNA]</scope>
    <source>
        <strain evidence="1 2">MUT 4182</strain>
    </source>
</reference>
<proteinExistence type="predicted"/>
<protein>
    <submittedName>
        <fullName evidence="1">Uncharacterized protein</fullName>
    </submittedName>
</protein>
<gene>
    <name evidence="1" type="ORF">M407DRAFT_245734</name>
</gene>
<dbReference type="HOGENOM" id="CLU_2661440_0_0_1"/>
<sequence length="76" mass="8467">FVFPRLNLILVPDSECSYRCLTLPMGVAGERTELAGKASLRRAKTSVERAASSKPRERSRLQVAFHDAIISVHLRS</sequence>
<organism evidence="1 2">
    <name type="scientific">Tulasnella calospora MUT 4182</name>
    <dbReference type="NCBI Taxonomy" id="1051891"/>
    <lineage>
        <taxon>Eukaryota</taxon>
        <taxon>Fungi</taxon>
        <taxon>Dikarya</taxon>
        <taxon>Basidiomycota</taxon>
        <taxon>Agaricomycotina</taxon>
        <taxon>Agaricomycetes</taxon>
        <taxon>Cantharellales</taxon>
        <taxon>Tulasnellaceae</taxon>
        <taxon>Tulasnella</taxon>
    </lineage>
</organism>
<keyword evidence="2" id="KW-1185">Reference proteome</keyword>
<reference evidence="2" key="2">
    <citation type="submission" date="2015-01" db="EMBL/GenBank/DDBJ databases">
        <title>Evolutionary Origins and Diversification of the Mycorrhizal Mutualists.</title>
        <authorList>
            <consortium name="DOE Joint Genome Institute"/>
            <consortium name="Mycorrhizal Genomics Consortium"/>
            <person name="Kohler A."/>
            <person name="Kuo A."/>
            <person name="Nagy L.G."/>
            <person name="Floudas D."/>
            <person name="Copeland A."/>
            <person name="Barry K.W."/>
            <person name="Cichocki N."/>
            <person name="Veneault-Fourrey C."/>
            <person name="LaButti K."/>
            <person name="Lindquist E.A."/>
            <person name="Lipzen A."/>
            <person name="Lundell T."/>
            <person name="Morin E."/>
            <person name="Murat C."/>
            <person name="Riley R."/>
            <person name="Ohm R."/>
            <person name="Sun H."/>
            <person name="Tunlid A."/>
            <person name="Henrissat B."/>
            <person name="Grigoriev I.V."/>
            <person name="Hibbett D.S."/>
            <person name="Martin F."/>
        </authorList>
    </citation>
    <scope>NUCLEOTIDE SEQUENCE [LARGE SCALE GENOMIC DNA]</scope>
    <source>
        <strain evidence="2">MUT 4182</strain>
    </source>
</reference>
<dbReference type="Proteomes" id="UP000054248">
    <property type="component" value="Unassembled WGS sequence"/>
</dbReference>
<name>A0A0C3LGN3_9AGAM</name>